<evidence type="ECO:0000256" key="9">
    <source>
        <dbReference type="RuleBase" id="RU004386"/>
    </source>
</evidence>
<keyword evidence="12" id="KW-1185">Reference proteome</keyword>
<keyword evidence="8 9" id="KW-0482">Metalloprotease</keyword>
<comment type="cofactor">
    <cofactor evidence="1 10">
        <name>Zn(2+)</name>
        <dbReference type="ChEBI" id="CHEBI:29105"/>
    </cofactor>
</comment>
<sequence>MVHDKTLEPKFFQSLLDNSPTPYHLVNYIENKLINYFNAQQLKLDEKWKLETGSYYIKKEGTSLIAFNIDVEKKYEPFVIATAHTDSPGLKLKIDAIEKTSGVFYSHIEVYGSPIISTWIDRNLSLAGIVYFKKNELIDSKLINIENIGIIPNLAIHLNRQINEGFRYNTHDNLTVINSTKKTIKDKILEQLEIKNESFLSCDLIFTESQPSQIIGTEGEFLASKNLDNKSGCHAIMNSYVHTNNNKNKIAVFFDNEEIGSLTSRGADSNFLSEVLERIDLALNLTREEHLIKTNKSFNISIDSVHGVHPGYTLKHDPNYQATLSKGVVVKNSANFRYATTSTGFAKLKNLAIKNNVKIQEIIMKANVPSGTTIGPISNARTGIETIDIGTPMWAMHSIRETVSIVDHIEAIKLLRAFFENGI</sequence>
<dbReference type="SUPFAM" id="SSF53187">
    <property type="entry name" value="Zn-dependent exopeptidases"/>
    <property type="match status" value="1"/>
</dbReference>
<dbReference type="KEGG" id="bchi:OY14_03135"/>
<keyword evidence="5 9" id="KW-0479">Metal-binding</keyword>
<evidence type="ECO:0000256" key="7">
    <source>
        <dbReference type="ARBA" id="ARBA00022833"/>
    </source>
</evidence>
<dbReference type="InterPro" id="IPR001948">
    <property type="entry name" value="Peptidase_M18"/>
</dbReference>
<evidence type="ECO:0000256" key="2">
    <source>
        <dbReference type="ARBA" id="ARBA00008290"/>
    </source>
</evidence>
<dbReference type="HOGENOM" id="CLU_019532_2_0_12"/>
<dbReference type="EC" id="3.4.11.-" evidence="10"/>
<dbReference type="GO" id="GO:0008270">
    <property type="term" value="F:zinc ion binding"/>
    <property type="evidence" value="ECO:0007669"/>
    <property type="project" value="InterPro"/>
</dbReference>
<dbReference type="InterPro" id="IPR023358">
    <property type="entry name" value="Peptidase_M18_dom2"/>
</dbReference>
<evidence type="ECO:0000256" key="5">
    <source>
        <dbReference type="ARBA" id="ARBA00022723"/>
    </source>
</evidence>
<organism evidence="11 12">
    <name type="scientific">Borreliella chilensis</name>
    <dbReference type="NCBI Taxonomy" id="1245910"/>
    <lineage>
        <taxon>Bacteria</taxon>
        <taxon>Pseudomonadati</taxon>
        <taxon>Spirochaetota</taxon>
        <taxon>Spirochaetia</taxon>
        <taxon>Spirochaetales</taxon>
        <taxon>Borreliaceae</taxon>
        <taxon>Borreliella</taxon>
    </lineage>
</organism>
<evidence type="ECO:0000313" key="11">
    <source>
        <dbReference type="EMBL" id="AJA90418.1"/>
    </source>
</evidence>
<dbReference type="STRING" id="1245910.OY14_03135"/>
<dbReference type="GO" id="GO:0005737">
    <property type="term" value="C:cytoplasm"/>
    <property type="evidence" value="ECO:0007669"/>
    <property type="project" value="UniProtKB-ARBA"/>
</dbReference>
<dbReference type="EMBL" id="CP009910">
    <property type="protein sequence ID" value="AJA90418.1"/>
    <property type="molecule type" value="Genomic_DNA"/>
</dbReference>
<evidence type="ECO:0000313" key="12">
    <source>
        <dbReference type="Proteomes" id="UP000030940"/>
    </source>
</evidence>
<dbReference type="Proteomes" id="UP000030940">
    <property type="component" value="Chromosome"/>
</dbReference>
<dbReference type="Gene3D" id="2.30.250.10">
    <property type="entry name" value="Aminopeptidase i, Domain 2"/>
    <property type="match status" value="1"/>
</dbReference>
<keyword evidence="4 9" id="KW-0645">Protease</keyword>
<keyword evidence="6 9" id="KW-0378">Hydrolase</keyword>
<dbReference type="PRINTS" id="PR00932">
    <property type="entry name" value="AMINO1PTASE"/>
</dbReference>
<evidence type="ECO:0000256" key="8">
    <source>
        <dbReference type="ARBA" id="ARBA00023049"/>
    </source>
</evidence>
<reference evidence="11 12" key="1">
    <citation type="journal article" date="2015" name="Genome Announc.">
        <title>Genome Sequence of Borrelia chilensis VA1, a South American Member of the Lyme Borreliosis Group.</title>
        <authorList>
            <person name="Huang W."/>
            <person name="Ojaimi C."/>
            <person name="Fallon J.T."/>
            <person name="Travisany D."/>
            <person name="Maass A."/>
            <person name="Ivanova L."/>
            <person name="Tomova A."/>
            <person name="Gonzalez-Acuna D."/>
            <person name="Godfrey H.P."/>
            <person name="Cabello F.C."/>
        </authorList>
    </citation>
    <scope>NUCLEOTIDE SEQUENCE [LARGE SCALE GENOMIC DNA]</scope>
    <source>
        <strain evidence="11 12">VA1</strain>
    </source>
</reference>
<comment type="similarity">
    <text evidence="2 9">Belongs to the peptidase M18 family.</text>
</comment>
<dbReference type="SUPFAM" id="SSF101821">
    <property type="entry name" value="Aminopeptidase/glucanase lid domain"/>
    <property type="match status" value="1"/>
</dbReference>
<accession>A0A0A7UYB5</accession>
<evidence type="ECO:0000256" key="4">
    <source>
        <dbReference type="ARBA" id="ARBA00022670"/>
    </source>
</evidence>
<evidence type="ECO:0000256" key="3">
    <source>
        <dbReference type="ARBA" id="ARBA00022438"/>
    </source>
</evidence>
<dbReference type="Pfam" id="PF02127">
    <property type="entry name" value="Peptidase_M18"/>
    <property type="match status" value="1"/>
</dbReference>
<evidence type="ECO:0000256" key="6">
    <source>
        <dbReference type="ARBA" id="ARBA00022801"/>
    </source>
</evidence>
<dbReference type="GO" id="GO:0008237">
    <property type="term" value="F:metallopeptidase activity"/>
    <property type="evidence" value="ECO:0007669"/>
    <property type="project" value="UniProtKB-KW"/>
</dbReference>
<evidence type="ECO:0000256" key="10">
    <source>
        <dbReference type="RuleBase" id="RU004387"/>
    </source>
</evidence>
<keyword evidence="7 9" id="KW-0862">Zinc</keyword>
<dbReference type="GO" id="GO:0004177">
    <property type="term" value="F:aminopeptidase activity"/>
    <property type="evidence" value="ECO:0007669"/>
    <property type="project" value="UniProtKB-KW"/>
</dbReference>
<dbReference type="PANTHER" id="PTHR28570:SF3">
    <property type="entry name" value="ASPARTYL AMINOPEPTIDASE"/>
    <property type="match status" value="1"/>
</dbReference>
<proteinExistence type="inferred from homology"/>
<dbReference type="PANTHER" id="PTHR28570">
    <property type="entry name" value="ASPARTYL AMINOPEPTIDASE"/>
    <property type="match status" value="1"/>
</dbReference>
<dbReference type="GO" id="GO:0006508">
    <property type="term" value="P:proteolysis"/>
    <property type="evidence" value="ECO:0007669"/>
    <property type="project" value="UniProtKB-KW"/>
</dbReference>
<protein>
    <recommendedName>
        <fullName evidence="10">M18 family aminopeptidase</fullName>
        <ecNumber evidence="10">3.4.11.-</ecNumber>
    </recommendedName>
</protein>
<name>A0A0A7UYB5_9SPIR</name>
<dbReference type="Gene3D" id="3.40.630.10">
    <property type="entry name" value="Zn peptidases"/>
    <property type="match status" value="1"/>
</dbReference>
<dbReference type="NCBIfam" id="NF002759">
    <property type="entry name" value="PRK02813.1"/>
    <property type="match status" value="1"/>
</dbReference>
<dbReference type="AlphaFoldDB" id="A0A0A7UYB5"/>
<evidence type="ECO:0000256" key="1">
    <source>
        <dbReference type="ARBA" id="ARBA00001947"/>
    </source>
</evidence>
<gene>
    <name evidence="11" type="ORF">OY14_03135</name>
</gene>
<keyword evidence="3 9" id="KW-0031">Aminopeptidase</keyword>